<dbReference type="PANTHER" id="PTHR30466">
    <property type="entry name" value="FLAVIN REDUCTASE"/>
    <property type="match status" value="1"/>
</dbReference>
<evidence type="ECO:0000313" key="4">
    <source>
        <dbReference type="Proteomes" id="UP000078292"/>
    </source>
</evidence>
<gene>
    <name evidence="3" type="ORF">A6F49_06955</name>
</gene>
<dbReference type="GO" id="GO:0006208">
    <property type="term" value="P:pyrimidine nucleobase catabolic process"/>
    <property type="evidence" value="ECO:0007669"/>
    <property type="project" value="TreeGrafter"/>
</dbReference>
<sequence>MTIISDRNHSNVLEEGTLRDIRAELPAVVSIVTTADNQGTPYGATVSSMVSLSLEPPLLLVCLESNSDTLAALEVGGGFVVNVASEEQQKTAFAFSKKGPEKFETTNWVLNSSGLPKLVDSAIVFDCVVTSLIQEGDHTIVVGHISNLEQSNEPRPLIYRHRKMHTSPTA</sequence>
<dbReference type="Proteomes" id="UP000078292">
    <property type="component" value="Unassembled WGS sequence"/>
</dbReference>
<dbReference type="GO" id="GO:0010181">
    <property type="term" value="F:FMN binding"/>
    <property type="evidence" value="ECO:0007669"/>
    <property type="project" value="InterPro"/>
</dbReference>
<dbReference type="InterPro" id="IPR012349">
    <property type="entry name" value="Split_barrel_FMN-bd"/>
</dbReference>
<accession>A0A1B7M1M0</accession>
<dbReference type="SUPFAM" id="SSF50475">
    <property type="entry name" value="FMN-binding split barrel"/>
    <property type="match status" value="1"/>
</dbReference>
<dbReference type="OrthoDB" id="3503791at2"/>
<evidence type="ECO:0000256" key="1">
    <source>
        <dbReference type="ARBA" id="ARBA00023002"/>
    </source>
</evidence>
<dbReference type="EMBL" id="LXEY01000012">
    <property type="protein sequence ID" value="OAV62439.1"/>
    <property type="molecule type" value="Genomic_DNA"/>
</dbReference>
<dbReference type="PANTHER" id="PTHR30466:SF1">
    <property type="entry name" value="FMN REDUCTASE (NADH) RUTF"/>
    <property type="match status" value="1"/>
</dbReference>
<dbReference type="InterPro" id="IPR002563">
    <property type="entry name" value="Flavin_Rdtase-like_dom"/>
</dbReference>
<proteinExistence type="predicted"/>
<dbReference type="Pfam" id="PF01613">
    <property type="entry name" value="Flavin_Reduct"/>
    <property type="match status" value="1"/>
</dbReference>
<dbReference type="RefSeq" id="WP_052504721.1">
    <property type="nucleotide sequence ID" value="NZ_LXEY01000012.1"/>
</dbReference>
<evidence type="ECO:0000313" key="3">
    <source>
        <dbReference type="EMBL" id="OAV62439.1"/>
    </source>
</evidence>
<dbReference type="InterPro" id="IPR050268">
    <property type="entry name" value="NADH-dep_flavin_reductase"/>
</dbReference>
<dbReference type="STRING" id="1837282.A6F49_06955"/>
<protein>
    <recommendedName>
        <fullName evidence="2">Flavin reductase like domain-containing protein</fullName>
    </recommendedName>
</protein>
<comment type="caution">
    <text evidence="3">The sequence shown here is derived from an EMBL/GenBank/DDBJ whole genome shotgun (WGS) entry which is preliminary data.</text>
</comment>
<name>A0A1B7M1M0_9MICC</name>
<dbReference type="AlphaFoldDB" id="A0A1B7M1M0"/>
<dbReference type="SMART" id="SM00903">
    <property type="entry name" value="Flavin_Reduct"/>
    <property type="match status" value="1"/>
</dbReference>
<dbReference type="GO" id="GO:0042602">
    <property type="term" value="F:riboflavin reductase (NADPH) activity"/>
    <property type="evidence" value="ECO:0007669"/>
    <property type="project" value="TreeGrafter"/>
</dbReference>
<keyword evidence="1" id="KW-0560">Oxidoreductase</keyword>
<dbReference type="Gene3D" id="2.30.110.10">
    <property type="entry name" value="Electron Transport, Fmn-binding Protein, Chain A"/>
    <property type="match status" value="1"/>
</dbReference>
<keyword evidence="4" id="KW-1185">Reference proteome</keyword>
<organism evidence="3 4">
    <name type="scientific">Enteractinococcus helveticum</name>
    <dbReference type="NCBI Taxonomy" id="1837282"/>
    <lineage>
        <taxon>Bacteria</taxon>
        <taxon>Bacillati</taxon>
        <taxon>Actinomycetota</taxon>
        <taxon>Actinomycetes</taxon>
        <taxon>Micrococcales</taxon>
        <taxon>Micrococcaceae</taxon>
    </lineage>
</organism>
<feature type="domain" description="Flavin reductase like" evidence="2">
    <location>
        <begin position="22"/>
        <end position="166"/>
    </location>
</feature>
<reference evidence="3 4" key="1">
    <citation type="submission" date="2016-04" db="EMBL/GenBank/DDBJ databases">
        <title>First whole genome shotgun sequence of the bacterium Enteractinococcus sp. strain UASWS1574.</title>
        <authorList>
            <person name="Crovadore J."/>
            <person name="Chablais R."/>
            <person name="Lefort F."/>
        </authorList>
    </citation>
    <scope>NUCLEOTIDE SEQUENCE [LARGE SCALE GENOMIC DNA]</scope>
    <source>
        <strain evidence="3 4">UASWS1574</strain>
    </source>
</reference>
<evidence type="ECO:0000259" key="2">
    <source>
        <dbReference type="SMART" id="SM00903"/>
    </source>
</evidence>